<dbReference type="EnsemblProtists" id="EOD16523">
    <property type="protein sequence ID" value="EOD16523"/>
    <property type="gene ID" value="EMIHUDRAFT_245036"/>
</dbReference>
<keyword evidence="3" id="KW-1185">Reference proteome</keyword>
<dbReference type="SUPFAM" id="SSF54171">
    <property type="entry name" value="DNA-binding domain"/>
    <property type="match status" value="1"/>
</dbReference>
<accession>A0A0D3IZ38</accession>
<dbReference type="KEGG" id="ehx:EMIHUDRAFT_245036"/>
<reference evidence="3" key="1">
    <citation type="journal article" date="2013" name="Nature">
        <title>Pan genome of the phytoplankton Emiliania underpins its global distribution.</title>
        <authorList>
            <person name="Read B.A."/>
            <person name="Kegel J."/>
            <person name="Klute M.J."/>
            <person name="Kuo A."/>
            <person name="Lefebvre S.C."/>
            <person name="Maumus F."/>
            <person name="Mayer C."/>
            <person name="Miller J."/>
            <person name="Monier A."/>
            <person name="Salamov A."/>
            <person name="Young J."/>
            <person name="Aguilar M."/>
            <person name="Claverie J.M."/>
            <person name="Frickenhaus S."/>
            <person name="Gonzalez K."/>
            <person name="Herman E.K."/>
            <person name="Lin Y.C."/>
            <person name="Napier J."/>
            <person name="Ogata H."/>
            <person name="Sarno A.F."/>
            <person name="Shmutz J."/>
            <person name="Schroeder D."/>
            <person name="de Vargas C."/>
            <person name="Verret F."/>
            <person name="von Dassow P."/>
            <person name="Valentin K."/>
            <person name="Van de Peer Y."/>
            <person name="Wheeler G."/>
            <person name="Dacks J.B."/>
            <person name="Delwiche C.F."/>
            <person name="Dyhrman S.T."/>
            <person name="Glockner G."/>
            <person name="John U."/>
            <person name="Richards T."/>
            <person name="Worden A.Z."/>
            <person name="Zhang X."/>
            <person name="Grigoriev I.V."/>
            <person name="Allen A.E."/>
            <person name="Bidle K."/>
            <person name="Borodovsky M."/>
            <person name="Bowler C."/>
            <person name="Brownlee C."/>
            <person name="Cock J.M."/>
            <person name="Elias M."/>
            <person name="Gladyshev V.N."/>
            <person name="Groth M."/>
            <person name="Guda C."/>
            <person name="Hadaegh A."/>
            <person name="Iglesias-Rodriguez M.D."/>
            <person name="Jenkins J."/>
            <person name="Jones B.M."/>
            <person name="Lawson T."/>
            <person name="Leese F."/>
            <person name="Lindquist E."/>
            <person name="Lobanov A."/>
            <person name="Lomsadze A."/>
            <person name="Malik S.B."/>
            <person name="Marsh M.E."/>
            <person name="Mackinder L."/>
            <person name="Mock T."/>
            <person name="Mueller-Roeber B."/>
            <person name="Pagarete A."/>
            <person name="Parker M."/>
            <person name="Probert I."/>
            <person name="Quesneville H."/>
            <person name="Raines C."/>
            <person name="Rensing S.A."/>
            <person name="Riano-Pachon D.M."/>
            <person name="Richier S."/>
            <person name="Rokitta S."/>
            <person name="Shiraiwa Y."/>
            <person name="Soanes D.M."/>
            <person name="van der Giezen M."/>
            <person name="Wahlund T.M."/>
            <person name="Williams B."/>
            <person name="Wilson W."/>
            <person name="Wolfe G."/>
            <person name="Wurch L.L."/>
        </authorList>
    </citation>
    <scope>NUCLEOTIDE SEQUENCE</scope>
</reference>
<protein>
    <recommendedName>
        <fullName evidence="4">AP2/ERF domain-containing protein</fullName>
    </recommendedName>
</protein>
<dbReference type="GO" id="GO:0003677">
    <property type="term" value="F:DNA binding"/>
    <property type="evidence" value="ECO:0007669"/>
    <property type="project" value="InterPro"/>
</dbReference>
<dbReference type="HOGENOM" id="CLU_1035997_0_0_1"/>
<reference evidence="2" key="2">
    <citation type="submission" date="2024-10" db="UniProtKB">
        <authorList>
            <consortium name="EnsemblProtists"/>
        </authorList>
    </citation>
    <scope>IDENTIFICATION</scope>
</reference>
<evidence type="ECO:0008006" key="4">
    <source>
        <dbReference type="Google" id="ProtNLM"/>
    </source>
</evidence>
<sequence length="269" mass="27469">MSSSSYSATPLAEIDLPGLAASRFLLREARLLPYRDAKGNVNLHLCRQSARQLEGMPPGSGALAAADKPALTSKLNTWLRHVERWARSPQQTQQAGARLRPAFVGGARPVRAAAQGVGASHGGESDDDEKTVGGGSGGDAGSPDAIADGGAPGGDHSCHAAGSRGLDGLLGWHPSGGTGHGDASLGADDSRFLAELAAPAAGGVRLHLSARSQTGYKGVTAVACRGGFKAQVSEGERGKTFRHLGLFATKAEAAVAYARPSLHEPSAWP</sequence>
<dbReference type="PaxDb" id="2903-EOD16523"/>
<organism evidence="2 3">
    <name type="scientific">Emiliania huxleyi (strain CCMP1516)</name>
    <dbReference type="NCBI Taxonomy" id="280463"/>
    <lineage>
        <taxon>Eukaryota</taxon>
        <taxon>Haptista</taxon>
        <taxon>Haptophyta</taxon>
        <taxon>Prymnesiophyceae</taxon>
        <taxon>Isochrysidales</taxon>
        <taxon>Noelaerhabdaceae</taxon>
        <taxon>Emiliania</taxon>
    </lineage>
</organism>
<name>A0A0D3IZ38_EMIH1</name>
<feature type="region of interest" description="Disordered" evidence="1">
    <location>
        <begin position="113"/>
        <end position="160"/>
    </location>
</feature>
<proteinExistence type="predicted"/>
<evidence type="ECO:0000313" key="3">
    <source>
        <dbReference type="Proteomes" id="UP000013827"/>
    </source>
</evidence>
<evidence type="ECO:0000256" key="1">
    <source>
        <dbReference type="SAM" id="MobiDB-lite"/>
    </source>
</evidence>
<dbReference type="Proteomes" id="UP000013827">
    <property type="component" value="Unassembled WGS sequence"/>
</dbReference>
<dbReference type="GeneID" id="17262670"/>
<dbReference type="InterPro" id="IPR016177">
    <property type="entry name" value="DNA-bd_dom_sf"/>
</dbReference>
<dbReference type="RefSeq" id="XP_005768952.1">
    <property type="nucleotide sequence ID" value="XM_005768895.1"/>
</dbReference>
<evidence type="ECO:0000313" key="2">
    <source>
        <dbReference type="EnsemblProtists" id="EOD16523"/>
    </source>
</evidence>
<dbReference type="AlphaFoldDB" id="A0A0D3IZ38"/>